<keyword evidence="1" id="KW-0812">Transmembrane</keyword>
<evidence type="ECO:0000313" key="3">
    <source>
        <dbReference type="Proteomes" id="UP000289340"/>
    </source>
</evidence>
<protein>
    <submittedName>
        <fullName evidence="2">Uncharacterized protein</fullName>
    </submittedName>
</protein>
<keyword evidence="1" id="KW-1133">Transmembrane helix</keyword>
<dbReference type="AlphaFoldDB" id="A0A445F609"/>
<sequence length="129" mass="15477">MTKHTKPKKVESYETPVCRGKISLLQKKVTCQKQHRNQLVVRRMVLISTLYRRNLWGKSWWIFFLVSSNIFQFCVTNPNNFFFCHLISLYIWLCLLLTFFCLFNLNLCSVIIVFFRDGAVHMYMYICCV</sequence>
<evidence type="ECO:0000313" key="2">
    <source>
        <dbReference type="EMBL" id="RZB44275.1"/>
    </source>
</evidence>
<dbReference type="EMBL" id="QZWG01000020">
    <property type="protein sequence ID" value="RZB44275.1"/>
    <property type="molecule type" value="Genomic_DNA"/>
</dbReference>
<gene>
    <name evidence="2" type="ORF">D0Y65_054337</name>
</gene>
<organism evidence="2 3">
    <name type="scientific">Glycine soja</name>
    <name type="common">Wild soybean</name>
    <dbReference type="NCBI Taxonomy" id="3848"/>
    <lineage>
        <taxon>Eukaryota</taxon>
        <taxon>Viridiplantae</taxon>
        <taxon>Streptophyta</taxon>
        <taxon>Embryophyta</taxon>
        <taxon>Tracheophyta</taxon>
        <taxon>Spermatophyta</taxon>
        <taxon>Magnoliopsida</taxon>
        <taxon>eudicotyledons</taxon>
        <taxon>Gunneridae</taxon>
        <taxon>Pentapetalae</taxon>
        <taxon>rosids</taxon>
        <taxon>fabids</taxon>
        <taxon>Fabales</taxon>
        <taxon>Fabaceae</taxon>
        <taxon>Papilionoideae</taxon>
        <taxon>50 kb inversion clade</taxon>
        <taxon>NPAAA clade</taxon>
        <taxon>indigoferoid/millettioid clade</taxon>
        <taxon>Phaseoleae</taxon>
        <taxon>Glycine</taxon>
        <taxon>Glycine subgen. Soja</taxon>
    </lineage>
</organism>
<evidence type="ECO:0000256" key="1">
    <source>
        <dbReference type="SAM" id="Phobius"/>
    </source>
</evidence>
<name>A0A445F609_GLYSO</name>
<feature type="transmembrane region" description="Helical" evidence="1">
    <location>
        <begin position="90"/>
        <end position="115"/>
    </location>
</feature>
<keyword evidence="3" id="KW-1185">Reference proteome</keyword>
<reference evidence="2 3" key="1">
    <citation type="submission" date="2018-09" db="EMBL/GenBank/DDBJ databases">
        <title>A high-quality reference genome of wild soybean provides a powerful tool to mine soybean genomes.</title>
        <authorList>
            <person name="Xie M."/>
            <person name="Chung C.Y.L."/>
            <person name="Li M.-W."/>
            <person name="Wong F.-L."/>
            <person name="Chan T.-F."/>
            <person name="Lam H.-M."/>
        </authorList>
    </citation>
    <scope>NUCLEOTIDE SEQUENCE [LARGE SCALE GENOMIC DNA]</scope>
    <source>
        <strain evidence="3">cv. W05</strain>
        <tissue evidence="2">Hypocotyl of etiolated seedlings</tissue>
    </source>
</reference>
<proteinExistence type="predicted"/>
<comment type="caution">
    <text evidence="2">The sequence shown here is derived from an EMBL/GenBank/DDBJ whole genome shotgun (WGS) entry which is preliminary data.</text>
</comment>
<feature type="transmembrane region" description="Helical" evidence="1">
    <location>
        <begin position="60"/>
        <end position="78"/>
    </location>
</feature>
<dbReference type="Proteomes" id="UP000289340">
    <property type="component" value="Chromosome 20"/>
</dbReference>
<accession>A0A445F609</accession>
<keyword evidence="1" id="KW-0472">Membrane</keyword>